<comment type="caution">
    <text evidence="7">The sequence shown here is derived from an EMBL/GenBank/DDBJ whole genome shotgun (WGS) entry which is preliminary data.</text>
</comment>
<evidence type="ECO:0000256" key="4">
    <source>
        <dbReference type="PROSITE-ProRule" id="PRU01248"/>
    </source>
</evidence>
<reference evidence="7 8" key="1">
    <citation type="submission" date="2024-07" db="EMBL/GenBank/DDBJ databases">
        <title>Uliginosibacterium flavum JJ3220;KACC:17644.</title>
        <authorList>
            <person name="Kim M.K."/>
        </authorList>
    </citation>
    <scope>NUCLEOTIDE SEQUENCE [LARGE SCALE GENOMIC DNA]</scope>
    <source>
        <strain evidence="7 8">KACC:17644</strain>
    </source>
</reference>
<dbReference type="InterPro" id="IPR011010">
    <property type="entry name" value="DNA_brk_join_enz"/>
</dbReference>
<protein>
    <submittedName>
        <fullName evidence="7">Site-specific integrase</fullName>
    </submittedName>
</protein>
<dbReference type="InterPro" id="IPR002104">
    <property type="entry name" value="Integrase_catalytic"/>
</dbReference>
<dbReference type="PANTHER" id="PTHR30349:SF94">
    <property type="entry name" value="INTEGRASE_RECOMBINASE HI_1414-RELATED"/>
    <property type="match status" value="1"/>
</dbReference>
<organism evidence="7 8">
    <name type="scientific">Uliginosibacterium flavum</name>
    <dbReference type="NCBI Taxonomy" id="1396831"/>
    <lineage>
        <taxon>Bacteria</taxon>
        <taxon>Pseudomonadati</taxon>
        <taxon>Pseudomonadota</taxon>
        <taxon>Betaproteobacteria</taxon>
        <taxon>Rhodocyclales</taxon>
        <taxon>Zoogloeaceae</taxon>
        <taxon>Uliginosibacterium</taxon>
    </lineage>
</organism>
<keyword evidence="3" id="KW-0233">DNA recombination</keyword>
<evidence type="ECO:0000256" key="1">
    <source>
        <dbReference type="ARBA" id="ARBA00022908"/>
    </source>
</evidence>
<dbReference type="PROSITE" id="PS51900">
    <property type="entry name" value="CB"/>
    <property type="match status" value="1"/>
</dbReference>
<evidence type="ECO:0000313" key="8">
    <source>
        <dbReference type="Proteomes" id="UP001549691"/>
    </source>
</evidence>
<evidence type="ECO:0000259" key="6">
    <source>
        <dbReference type="PROSITE" id="PS51900"/>
    </source>
</evidence>
<dbReference type="SUPFAM" id="SSF56349">
    <property type="entry name" value="DNA breaking-rejoining enzymes"/>
    <property type="match status" value="1"/>
</dbReference>
<dbReference type="InterPro" id="IPR050090">
    <property type="entry name" value="Tyrosine_recombinase_XerCD"/>
</dbReference>
<dbReference type="EMBL" id="JBEWZI010000009">
    <property type="protein sequence ID" value="MET7014466.1"/>
    <property type="molecule type" value="Genomic_DNA"/>
</dbReference>
<gene>
    <name evidence="7" type="ORF">ABXR19_09715</name>
</gene>
<sequence length="343" mass="38984">MATITKRGLSQYQVKVRSSGWPTQTKTFETKSEAKAWAAVIESEMARGVHLDRSMLERTSLGDILQRYAIDVTPNKLSASQEARRIKTWLKHPLAARSLATLQTADWTQYRKSRTEDGVKDDTIRLELAVIRSALGYARQMWSFPIDEALLRMGTFDSTVRERRLRFGEIERLMEGAKQSRHPLELCTVIELAIETGLRQGRLADLDWDQIDLKAGVVRVLTKAEKRNQREIAIPLSERAIQLLKALPRSIDGKVFPAFPTGNALCKAYERARYVAGITDLRFHDLRHEAASRMAPFVPAATLAKIMGWKTIQMVMRYYNPSESELVNARRRAEAGWRADEAA</sequence>
<dbReference type="Pfam" id="PF00589">
    <property type="entry name" value="Phage_integrase"/>
    <property type="match status" value="1"/>
</dbReference>
<dbReference type="InterPro" id="IPR013762">
    <property type="entry name" value="Integrase-like_cat_sf"/>
</dbReference>
<dbReference type="PANTHER" id="PTHR30349">
    <property type="entry name" value="PHAGE INTEGRASE-RELATED"/>
    <property type="match status" value="1"/>
</dbReference>
<dbReference type="CDD" id="cd00796">
    <property type="entry name" value="INT_Rci_Hp1_C"/>
    <property type="match status" value="1"/>
</dbReference>
<keyword evidence="8" id="KW-1185">Reference proteome</keyword>
<dbReference type="PROSITE" id="PS51898">
    <property type="entry name" value="TYR_RECOMBINASE"/>
    <property type="match status" value="1"/>
</dbReference>
<evidence type="ECO:0000256" key="2">
    <source>
        <dbReference type="ARBA" id="ARBA00023125"/>
    </source>
</evidence>
<dbReference type="Gene3D" id="1.10.443.10">
    <property type="entry name" value="Intergrase catalytic core"/>
    <property type="match status" value="1"/>
</dbReference>
<dbReference type="RefSeq" id="WP_354600928.1">
    <property type="nucleotide sequence ID" value="NZ_JBEWZI010000009.1"/>
</dbReference>
<keyword evidence="1" id="KW-0229">DNA integration</keyword>
<accession>A0ABV2TKK5</accession>
<name>A0ABV2TKK5_9RHOO</name>
<evidence type="ECO:0000259" key="5">
    <source>
        <dbReference type="PROSITE" id="PS51898"/>
    </source>
</evidence>
<dbReference type="Proteomes" id="UP001549691">
    <property type="component" value="Unassembled WGS sequence"/>
</dbReference>
<proteinExistence type="predicted"/>
<keyword evidence="2 4" id="KW-0238">DNA-binding</keyword>
<evidence type="ECO:0000313" key="7">
    <source>
        <dbReference type="EMBL" id="MET7014466.1"/>
    </source>
</evidence>
<feature type="domain" description="Tyr recombinase" evidence="5">
    <location>
        <begin position="160"/>
        <end position="331"/>
    </location>
</feature>
<feature type="domain" description="Core-binding (CB)" evidence="6">
    <location>
        <begin position="59"/>
        <end position="139"/>
    </location>
</feature>
<dbReference type="InterPro" id="IPR044068">
    <property type="entry name" value="CB"/>
</dbReference>
<evidence type="ECO:0000256" key="3">
    <source>
        <dbReference type="ARBA" id="ARBA00023172"/>
    </source>
</evidence>